<gene>
    <name evidence="2" type="ORF">ACFQJ6_07870</name>
</gene>
<feature type="domain" description="Methanogenesis regulatory protein FilR1 middle" evidence="1">
    <location>
        <begin position="3"/>
        <end position="120"/>
    </location>
</feature>
<dbReference type="Proteomes" id="UP001596407">
    <property type="component" value="Unassembled WGS sequence"/>
</dbReference>
<name>A0ABD5WK23_9EURY</name>
<comment type="caution">
    <text evidence="2">The sequence shown here is derived from an EMBL/GenBank/DDBJ whole genome shotgun (WGS) entry which is preliminary data.</text>
</comment>
<evidence type="ECO:0000259" key="1">
    <source>
        <dbReference type="Pfam" id="PF08350"/>
    </source>
</evidence>
<dbReference type="Pfam" id="PF08350">
    <property type="entry name" value="FilR1_middle"/>
    <property type="match status" value="1"/>
</dbReference>
<dbReference type="AlphaFoldDB" id="A0ABD5WK23"/>
<evidence type="ECO:0000313" key="3">
    <source>
        <dbReference type="Proteomes" id="UP001596407"/>
    </source>
</evidence>
<keyword evidence="3" id="KW-1185">Reference proteome</keyword>
<proteinExistence type="predicted"/>
<evidence type="ECO:0000313" key="2">
    <source>
        <dbReference type="EMBL" id="MFC7080045.1"/>
    </source>
</evidence>
<sequence>MASQAENFRALLPAVGLNQLEAGREAAVEGDQRQRIVVERDVAERLRERPHYADRIAEMLRSGRVEMWVYDGSIPYFLGLYDELVHVGVEDEDGMPRALIETDAEAVREWAESVYDEYRRAARKFESERLA</sequence>
<dbReference type="InterPro" id="IPR013561">
    <property type="entry name" value="FilR1_middle_dom"/>
</dbReference>
<accession>A0ABD5WK23</accession>
<protein>
    <recommendedName>
        <fullName evidence="1">Methanogenesis regulatory protein FilR1 middle domain-containing protein</fullName>
    </recommendedName>
</protein>
<dbReference type="EMBL" id="JBHSZH010000005">
    <property type="protein sequence ID" value="MFC7080045.1"/>
    <property type="molecule type" value="Genomic_DNA"/>
</dbReference>
<dbReference type="RefSeq" id="WP_382209412.1">
    <property type="nucleotide sequence ID" value="NZ_JBHSZH010000005.1"/>
</dbReference>
<organism evidence="2 3">
    <name type="scientific">Halorussus caseinilyticus</name>
    <dbReference type="NCBI Taxonomy" id="3034025"/>
    <lineage>
        <taxon>Archaea</taxon>
        <taxon>Methanobacteriati</taxon>
        <taxon>Methanobacteriota</taxon>
        <taxon>Stenosarchaea group</taxon>
        <taxon>Halobacteria</taxon>
        <taxon>Halobacteriales</taxon>
        <taxon>Haladaptataceae</taxon>
        <taxon>Halorussus</taxon>
    </lineage>
</organism>
<reference evidence="2 3" key="1">
    <citation type="journal article" date="2019" name="Int. J. Syst. Evol. Microbiol.">
        <title>The Global Catalogue of Microorganisms (GCM) 10K type strain sequencing project: providing services to taxonomists for standard genome sequencing and annotation.</title>
        <authorList>
            <consortium name="The Broad Institute Genomics Platform"/>
            <consortium name="The Broad Institute Genome Sequencing Center for Infectious Disease"/>
            <person name="Wu L."/>
            <person name="Ma J."/>
        </authorList>
    </citation>
    <scope>NUCLEOTIDE SEQUENCE [LARGE SCALE GENOMIC DNA]</scope>
    <source>
        <strain evidence="2 3">DT72</strain>
    </source>
</reference>